<organism evidence="5 6">
    <name type="scientific">Anaerobaca lacustris</name>
    <dbReference type="NCBI Taxonomy" id="3044600"/>
    <lineage>
        <taxon>Bacteria</taxon>
        <taxon>Pseudomonadati</taxon>
        <taxon>Planctomycetota</taxon>
        <taxon>Phycisphaerae</taxon>
        <taxon>Sedimentisphaerales</taxon>
        <taxon>Anaerobacaceae</taxon>
        <taxon>Anaerobaca</taxon>
    </lineage>
</organism>
<dbReference type="GO" id="GO:0004553">
    <property type="term" value="F:hydrolase activity, hydrolyzing O-glycosyl compounds"/>
    <property type="evidence" value="ECO:0007669"/>
    <property type="project" value="InterPro"/>
</dbReference>
<evidence type="ECO:0000313" key="5">
    <source>
        <dbReference type="EMBL" id="MDI6448519.1"/>
    </source>
</evidence>
<dbReference type="Gene3D" id="2.60.120.200">
    <property type="match status" value="1"/>
</dbReference>
<dbReference type="InterPro" id="IPR013320">
    <property type="entry name" value="ConA-like_dom_sf"/>
</dbReference>
<accession>A0AAW6TXS7</accession>
<dbReference type="Pfam" id="PF06452">
    <property type="entry name" value="CBM9_1"/>
    <property type="match status" value="1"/>
</dbReference>
<dbReference type="SUPFAM" id="SSF49899">
    <property type="entry name" value="Concanavalin A-like lectins/glucanases"/>
    <property type="match status" value="1"/>
</dbReference>
<dbReference type="PANTHER" id="PTHR47635">
    <property type="entry name" value="CUB DOMAIN-CONTAINING PROTEIN"/>
    <property type="match status" value="1"/>
</dbReference>
<feature type="region of interest" description="Disordered" evidence="3">
    <location>
        <begin position="865"/>
        <end position="888"/>
    </location>
</feature>
<evidence type="ECO:0000259" key="4">
    <source>
        <dbReference type="SMART" id="SM00560"/>
    </source>
</evidence>
<dbReference type="InterPro" id="IPR011990">
    <property type="entry name" value="TPR-like_helical_dom_sf"/>
</dbReference>
<dbReference type="Gene3D" id="2.60.40.1190">
    <property type="match status" value="1"/>
</dbReference>
<keyword evidence="2" id="KW-1015">Disulfide bond</keyword>
<dbReference type="InterPro" id="IPR006558">
    <property type="entry name" value="LamG-like"/>
</dbReference>
<dbReference type="GO" id="GO:0016052">
    <property type="term" value="P:carbohydrate catabolic process"/>
    <property type="evidence" value="ECO:0007669"/>
    <property type="project" value="InterPro"/>
</dbReference>
<dbReference type="Pfam" id="PF13174">
    <property type="entry name" value="TPR_6"/>
    <property type="match status" value="1"/>
</dbReference>
<dbReference type="EMBL" id="JASCXX010000005">
    <property type="protein sequence ID" value="MDI6448519.1"/>
    <property type="molecule type" value="Genomic_DNA"/>
</dbReference>
<protein>
    <submittedName>
        <fullName evidence="5">Sugar-binding protein</fullName>
    </submittedName>
</protein>
<name>A0AAW6TXS7_9BACT</name>
<reference evidence="5" key="1">
    <citation type="submission" date="2023-05" db="EMBL/GenBank/DDBJ databases">
        <title>Anaerotaeda fermentans gen. nov., sp. nov., a novel anaerobic planctomycete of the new family within the order Sedimentisphaerales isolated from Taman Peninsula, Russia.</title>
        <authorList>
            <person name="Khomyakova M.A."/>
            <person name="Merkel A.Y."/>
            <person name="Slobodkin A.I."/>
        </authorList>
    </citation>
    <scope>NUCLEOTIDE SEQUENCE</scope>
    <source>
        <strain evidence="5">M17dextr</strain>
    </source>
</reference>
<dbReference type="Pfam" id="PF13385">
    <property type="entry name" value="Laminin_G_3"/>
    <property type="match status" value="1"/>
</dbReference>
<dbReference type="InterPro" id="IPR019734">
    <property type="entry name" value="TPR_rpt"/>
</dbReference>
<dbReference type="GO" id="GO:0030246">
    <property type="term" value="F:carbohydrate binding"/>
    <property type="evidence" value="ECO:0007669"/>
    <property type="project" value="InterPro"/>
</dbReference>
<evidence type="ECO:0000256" key="2">
    <source>
        <dbReference type="ARBA" id="ARBA00023157"/>
    </source>
</evidence>
<evidence type="ECO:0000256" key="1">
    <source>
        <dbReference type="ARBA" id="ARBA00022729"/>
    </source>
</evidence>
<dbReference type="PANTHER" id="PTHR47635:SF2">
    <property type="entry name" value="LAMG-LIKE JELLYROLL FOLD DOMAIN-CONTAINING PROTEIN"/>
    <property type="match status" value="1"/>
</dbReference>
<feature type="domain" description="LamG-like jellyroll fold" evidence="4">
    <location>
        <begin position="917"/>
        <end position="1052"/>
    </location>
</feature>
<dbReference type="AlphaFoldDB" id="A0AAW6TXS7"/>
<gene>
    <name evidence="5" type="ORF">QJ522_05650</name>
</gene>
<keyword evidence="6" id="KW-1185">Reference proteome</keyword>
<proteinExistence type="predicted"/>
<keyword evidence="1" id="KW-0732">Signal</keyword>
<evidence type="ECO:0000256" key="3">
    <source>
        <dbReference type="SAM" id="MobiDB-lite"/>
    </source>
</evidence>
<feature type="compositionally biased region" description="Polar residues" evidence="3">
    <location>
        <begin position="868"/>
        <end position="887"/>
    </location>
</feature>
<dbReference type="Gene3D" id="1.25.40.10">
    <property type="entry name" value="Tetratricopeptide repeat domain"/>
    <property type="match status" value="1"/>
</dbReference>
<dbReference type="Proteomes" id="UP001431776">
    <property type="component" value="Unassembled WGS sequence"/>
</dbReference>
<dbReference type="InterPro" id="IPR010502">
    <property type="entry name" value="Carb-bd_dom_fam9"/>
</dbReference>
<dbReference type="RefSeq" id="WP_349243930.1">
    <property type="nucleotide sequence ID" value="NZ_JASCXX010000005.1"/>
</dbReference>
<evidence type="ECO:0000313" key="6">
    <source>
        <dbReference type="Proteomes" id="UP001431776"/>
    </source>
</evidence>
<comment type="caution">
    <text evidence="5">The sequence shown here is derived from an EMBL/GenBank/DDBJ whole genome shotgun (WGS) entry which is preliminary data.</text>
</comment>
<sequence length="1060" mass="114196">MRRKPFTIVLLVLVGLVGAIALAKSASVLLREGLYAEEVEGDLDAAIGVYRQIVADASAPREQVAQALYRLGMCHMKRKDELEARAAFSKLAADYGDQTQLIEKVRPLLEELGNADPAALMPPGTVAYVEIGSPGKQIETILNMLKDTPFENPLAMIGHGSSGESMGPQQIISSLLNPSMMAEFKKIRGMGIGIAEIAQNNPPTIVVLYPGKSDALRGIIQMALGFVGRPAQAIEGMTTLSFGDSGGAAYDDTVIIVTSPSPKGAELLQWSVKQYKGLIKEPSLASSNKSFARISKKARQDNMLTVWVNADEAYQALQKILPADAMPAQFRMADGMADFKNIDDLIASLSIRPTGLALDANVHLKDGHNCLAYNLIRTPHLNVGALNVVPSDAIALFSVALGRSDTAQAQAAGEQIKNVTGLDIGRELFDNIEQVTLFAVPFHKPTEQLSDDIPPQVKSFGLAITSVNPQQTHQILSSVLRAVNVVIDETQPAGGRFDFTLPNYQKFFGYMDEASKTTILSLNSNLVEASVAAMKQRSGVRSGPLQGALQTLPETTSKLVAVNVAGAVQFAAANMDLPEGEVADQVREALAQLAQASAKTTVRLQTSEEANSFGVRLSIDDLPPIPQLIGPISQIADGMSQVHGRHDQWSMQPVLSAGIAPTDRAPVIDGKIDDSWAKAQAYKLEHSLYDPVSGDSDCSAWFKTLYDKGHLYVLVEVADDDLRSDSAEFWLDDGVEIFIDADNSRSGAYDDNDYQYYFKWHPSSPVMGESKHEKTDGVEFAFAGTDAGYRLEVRFPWATLGATPSPGTTIGFDVQVNDDDGGGDRNSKIAWNAMQDDAWQNTRAFGVAQPLGLVAWWKLDEKDGRTAADSSGNGRHATVQGNPTWQPTGGKIGGAIALGGDGDFLDVADESFFDFMGGVTVAAWINVSQFDRPWQAIVSKGDNAWRIQRNNEADTLEFACTGLDIPGGNDYGSLFGTRAITPGRWHHVAGVYDGSRMSLYVDGVLDASQQATGIVNTNDVRVQIGANTDMQDRFWNGMIDEVRLYNYGLDAGAIAGLAGQ</sequence>
<dbReference type="SUPFAM" id="SSF49344">
    <property type="entry name" value="CBD9-like"/>
    <property type="match status" value="1"/>
</dbReference>
<dbReference type="SMART" id="SM00560">
    <property type="entry name" value="LamGL"/>
    <property type="match status" value="1"/>
</dbReference>